<name>D4RWW8_9FIRM</name>
<gene>
    <name evidence="1" type="ORF">BUTYVIB_00319</name>
</gene>
<accession>D4RWW8</accession>
<dbReference type="AlphaFoldDB" id="D4RWW8"/>
<dbReference type="eggNOG" id="ENOG5032QT8">
    <property type="taxonomic scope" value="Bacteria"/>
</dbReference>
<organism evidence="1 2">
    <name type="scientific">Eshraghiella crossota DSM 2876</name>
    <dbReference type="NCBI Taxonomy" id="511680"/>
    <lineage>
        <taxon>Bacteria</taxon>
        <taxon>Bacillati</taxon>
        <taxon>Bacillota</taxon>
        <taxon>Clostridia</taxon>
        <taxon>Lachnospirales</taxon>
        <taxon>Lachnospiraceae</taxon>
        <taxon>Eshraghiella</taxon>
    </lineage>
</organism>
<dbReference type="HOGENOM" id="CLU_143970_0_0_9"/>
<dbReference type="RefSeq" id="WP_005601048.1">
    <property type="nucleotide sequence ID" value="NZ_GG663519.1"/>
</dbReference>
<reference evidence="1 2" key="1">
    <citation type="submission" date="2010-02" db="EMBL/GenBank/DDBJ databases">
        <authorList>
            <person name="Weinstock G."/>
            <person name="Sodergren E."/>
            <person name="Clifton S."/>
            <person name="Fulton L."/>
            <person name="Fulton B."/>
            <person name="Courtney L."/>
            <person name="Fronick C."/>
            <person name="Harrison M."/>
            <person name="Strong C."/>
            <person name="Farmer C."/>
            <person name="Delahaunty K."/>
            <person name="Markovic C."/>
            <person name="Hall O."/>
            <person name="Minx P."/>
            <person name="Tomlinson C."/>
            <person name="Mitreva M."/>
            <person name="Nelson J."/>
            <person name="Hou S."/>
            <person name="Wollam A."/>
            <person name="Pepin K.H."/>
            <person name="Johnson M."/>
            <person name="Bhonagiri V."/>
            <person name="Zhang X."/>
            <person name="Suruliraj S."/>
            <person name="Warren W."/>
            <person name="Chinwalla A."/>
            <person name="Mardis E.R."/>
            <person name="Wilson R.K."/>
        </authorList>
    </citation>
    <scope>NUCLEOTIDE SEQUENCE [LARGE SCALE GENOMIC DNA]</scope>
    <source>
        <strain evidence="1 2">DSM 2876</strain>
    </source>
</reference>
<dbReference type="EMBL" id="ABWN01000018">
    <property type="protein sequence ID" value="EFF69408.1"/>
    <property type="molecule type" value="Genomic_DNA"/>
</dbReference>
<protein>
    <recommendedName>
        <fullName evidence="3">DUF2383 domain-containing protein</fullName>
    </recommendedName>
</protein>
<evidence type="ECO:0000313" key="1">
    <source>
        <dbReference type="EMBL" id="EFF69408.1"/>
    </source>
</evidence>
<dbReference type="Proteomes" id="UP000006238">
    <property type="component" value="Unassembled WGS sequence"/>
</dbReference>
<evidence type="ECO:0008006" key="3">
    <source>
        <dbReference type="Google" id="ProtNLM"/>
    </source>
</evidence>
<dbReference type="Gene3D" id="1.20.1260.10">
    <property type="match status" value="1"/>
</dbReference>
<comment type="caution">
    <text evidence="1">The sequence shown here is derived from an EMBL/GenBank/DDBJ whole genome shotgun (WGS) entry which is preliminary data.</text>
</comment>
<dbReference type="GeneID" id="98918684"/>
<proteinExistence type="predicted"/>
<dbReference type="InterPro" id="IPR012347">
    <property type="entry name" value="Ferritin-like"/>
</dbReference>
<dbReference type="STRING" id="45851.BHV86_07350"/>
<sequence length="145" mass="16314">MNVNDDTIKLLRECDAGVEMGIKTLDNVIDDVESDELRKILEKSRETHCKLKGNIAEKLGNYGDDGKEPAAMASFFAKVKSEVKLMSEHPDVSAAELIIDGCNMGIRSIYKYFNKYPAADAEIKRLVDDIVKEEEDLSVKLRKFL</sequence>
<evidence type="ECO:0000313" key="2">
    <source>
        <dbReference type="Proteomes" id="UP000006238"/>
    </source>
</evidence>
<keyword evidence="2" id="KW-1185">Reference proteome</keyword>